<dbReference type="Gene3D" id="2.120.10.30">
    <property type="entry name" value="TolB, C-terminal domain"/>
    <property type="match status" value="1"/>
</dbReference>
<protein>
    <recommendedName>
        <fullName evidence="1">SMP-30/Gluconolactonase/LRE-like region domain-containing protein</fullName>
    </recommendedName>
</protein>
<dbReference type="SUPFAM" id="SSF63825">
    <property type="entry name" value="YWTD domain"/>
    <property type="match status" value="1"/>
</dbReference>
<dbReference type="InterPro" id="IPR011042">
    <property type="entry name" value="6-blade_b-propeller_TolB-like"/>
</dbReference>
<name>A0A382A3E8_9ZZZZ</name>
<dbReference type="EMBL" id="UINC01023758">
    <property type="protein sequence ID" value="SVA96065.1"/>
    <property type="molecule type" value="Genomic_DNA"/>
</dbReference>
<evidence type="ECO:0000313" key="2">
    <source>
        <dbReference type="EMBL" id="SVA96065.1"/>
    </source>
</evidence>
<dbReference type="InterPro" id="IPR013658">
    <property type="entry name" value="SGL"/>
</dbReference>
<sequence>MIHSANRRIVPAALITVVVAVAVPVAAQDFVAGEPIGALSEAGEWRPMSDNVKVFGSFHFSESCTFDPDKNLVLAMNAGNRVEDNDDDGYVSLINPDGSVHTPKWIGATRDGLELHDPLGSAISNGVLYTVDSGYVRLFDLATGRPQRSIPVPGSTLLNGIAVADDGTIYASNTRPTGQLWKVTAGGEVSLFAEGAPLEAPNGVAIDQDGNIVVVNVGDNAVLTYDPAGSVIRTERSVEGGNDGVVVTADGTKYVSSVRHGSVSRIRPGQEAEIIASGIPSAASMCYDSIQHQLVIPLNPNYALAFVRLD</sequence>
<accession>A0A382A3E8</accession>
<dbReference type="Pfam" id="PF08450">
    <property type="entry name" value="SGL"/>
    <property type="match status" value="1"/>
</dbReference>
<organism evidence="2">
    <name type="scientific">marine metagenome</name>
    <dbReference type="NCBI Taxonomy" id="408172"/>
    <lineage>
        <taxon>unclassified sequences</taxon>
        <taxon>metagenomes</taxon>
        <taxon>ecological metagenomes</taxon>
    </lineage>
</organism>
<reference evidence="2" key="1">
    <citation type="submission" date="2018-05" db="EMBL/GenBank/DDBJ databases">
        <authorList>
            <person name="Lanie J.A."/>
            <person name="Ng W.-L."/>
            <person name="Kazmierczak K.M."/>
            <person name="Andrzejewski T.M."/>
            <person name="Davidsen T.M."/>
            <person name="Wayne K.J."/>
            <person name="Tettelin H."/>
            <person name="Glass J.I."/>
            <person name="Rusch D."/>
            <person name="Podicherti R."/>
            <person name="Tsui H.-C.T."/>
            <person name="Winkler M.E."/>
        </authorList>
    </citation>
    <scope>NUCLEOTIDE SEQUENCE</scope>
</reference>
<feature type="domain" description="SMP-30/Gluconolactonase/LRE-like region" evidence="1">
    <location>
        <begin position="109"/>
        <end position="286"/>
    </location>
</feature>
<dbReference type="AlphaFoldDB" id="A0A382A3E8"/>
<evidence type="ECO:0000259" key="1">
    <source>
        <dbReference type="Pfam" id="PF08450"/>
    </source>
</evidence>
<gene>
    <name evidence="2" type="ORF">METZ01_LOCUS148919</name>
</gene>
<proteinExistence type="predicted"/>